<name>A0ABS8X2Y5_9GAMM</name>
<dbReference type="EMBL" id="JAJTND010000004">
    <property type="protein sequence ID" value="MCE3532342.1"/>
    <property type="molecule type" value="Genomic_DNA"/>
</dbReference>
<keyword evidence="3" id="KW-1185">Reference proteome</keyword>
<evidence type="ECO:0000259" key="1">
    <source>
        <dbReference type="Pfam" id="PF13612"/>
    </source>
</evidence>
<sequence>MKSKMLSPFEKYFLGQRSIVETVIEQLKSICQIEHTRHHKPDNFVINLLSWLAAYMLKTRKPSLKIHALEKNLGILMSS</sequence>
<evidence type="ECO:0000313" key="3">
    <source>
        <dbReference type="Proteomes" id="UP001320170"/>
    </source>
</evidence>
<proteinExistence type="predicted"/>
<dbReference type="Proteomes" id="UP001320170">
    <property type="component" value="Unassembled WGS sequence"/>
</dbReference>
<dbReference type="Pfam" id="PF13612">
    <property type="entry name" value="DDE_Tnp_1_3"/>
    <property type="match status" value="1"/>
</dbReference>
<comment type="caution">
    <text evidence="2">The sequence shown here is derived from an EMBL/GenBank/DDBJ whole genome shotgun (WGS) entry which is preliminary data.</text>
</comment>
<organism evidence="2 3">
    <name type="scientific">Legionella resiliens</name>
    <dbReference type="NCBI Taxonomy" id="2905958"/>
    <lineage>
        <taxon>Bacteria</taxon>
        <taxon>Pseudomonadati</taxon>
        <taxon>Pseudomonadota</taxon>
        <taxon>Gammaproteobacteria</taxon>
        <taxon>Legionellales</taxon>
        <taxon>Legionellaceae</taxon>
        <taxon>Legionella</taxon>
    </lineage>
</organism>
<evidence type="ECO:0000313" key="2">
    <source>
        <dbReference type="EMBL" id="MCE3532342.1"/>
    </source>
</evidence>
<dbReference type="InterPro" id="IPR025668">
    <property type="entry name" value="Tnp_DDE_dom"/>
</dbReference>
<reference evidence="2 3" key="1">
    <citation type="journal article" date="2024" name="Pathogens">
        <title>Characterization of a Novel Species of Legionella Isolated from a Healthcare Facility: Legionella resiliens sp. nov.</title>
        <authorList>
            <person name="Cristino S."/>
            <person name="Pascale M.R."/>
            <person name="Marino F."/>
            <person name="Derelitto C."/>
            <person name="Salaris S."/>
            <person name="Orsini M."/>
            <person name="Squarzoni S."/>
            <person name="Grottola A."/>
            <person name="Girolamini L."/>
        </authorList>
    </citation>
    <scope>NUCLEOTIDE SEQUENCE [LARGE SCALE GENOMIC DNA]</scope>
    <source>
        <strain evidence="2 3">8cVS16</strain>
    </source>
</reference>
<gene>
    <name evidence="2" type="ORF">LXO92_08125</name>
</gene>
<feature type="domain" description="Transposase DDE" evidence="1">
    <location>
        <begin position="1"/>
        <end position="39"/>
    </location>
</feature>
<accession>A0ABS8X2Y5</accession>
<protein>
    <submittedName>
        <fullName evidence="2">Transposase</fullName>
    </submittedName>
</protein>